<evidence type="ECO:0000313" key="1">
    <source>
        <dbReference type="EMBL" id="CAL1583586.1"/>
    </source>
</evidence>
<dbReference type="EMBL" id="OZ035838">
    <property type="protein sequence ID" value="CAL1583586.1"/>
    <property type="molecule type" value="Genomic_DNA"/>
</dbReference>
<keyword evidence="2" id="KW-1185">Reference proteome</keyword>
<reference evidence="1 2" key="1">
    <citation type="submission" date="2024-04" db="EMBL/GenBank/DDBJ databases">
        <authorList>
            <person name="Waldvogel A.-M."/>
            <person name="Schoenle A."/>
        </authorList>
    </citation>
    <scope>NUCLEOTIDE SEQUENCE [LARGE SCALE GENOMIC DNA]</scope>
</reference>
<sequence>METASLPVIVVEIGHIPFCQLWTSLCLTQNHYQTVVSIMVCSSVRPSEPPLGTSSPLVPCAPVQSGFQLLCMFPFS</sequence>
<protein>
    <submittedName>
        <fullName evidence="1">Uncharacterized protein</fullName>
    </submittedName>
</protein>
<dbReference type="AlphaFoldDB" id="A0AAV2K589"/>
<accession>A0AAV2K589</accession>
<evidence type="ECO:0000313" key="2">
    <source>
        <dbReference type="Proteomes" id="UP001497482"/>
    </source>
</evidence>
<gene>
    <name evidence="1" type="ORF">KC01_LOCUS14042</name>
</gene>
<dbReference type="Proteomes" id="UP001497482">
    <property type="component" value="Chromosome 16"/>
</dbReference>
<organism evidence="1 2">
    <name type="scientific">Knipowitschia caucasica</name>
    <name type="common">Caucasian dwarf goby</name>
    <name type="synonym">Pomatoschistus caucasicus</name>
    <dbReference type="NCBI Taxonomy" id="637954"/>
    <lineage>
        <taxon>Eukaryota</taxon>
        <taxon>Metazoa</taxon>
        <taxon>Chordata</taxon>
        <taxon>Craniata</taxon>
        <taxon>Vertebrata</taxon>
        <taxon>Euteleostomi</taxon>
        <taxon>Actinopterygii</taxon>
        <taxon>Neopterygii</taxon>
        <taxon>Teleostei</taxon>
        <taxon>Neoteleostei</taxon>
        <taxon>Acanthomorphata</taxon>
        <taxon>Gobiaria</taxon>
        <taxon>Gobiiformes</taxon>
        <taxon>Gobioidei</taxon>
        <taxon>Gobiidae</taxon>
        <taxon>Gobiinae</taxon>
        <taxon>Knipowitschia</taxon>
    </lineage>
</organism>
<name>A0AAV2K589_KNICA</name>
<proteinExistence type="predicted"/>